<dbReference type="Pfam" id="PF03602">
    <property type="entry name" value="Cons_hypoth95"/>
    <property type="match status" value="1"/>
</dbReference>
<dbReference type="NCBIfam" id="TIGR00095">
    <property type="entry name" value="16S rRNA (guanine(966)-N(2))-methyltransferase RsmD"/>
    <property type="match status" value="1"/>
</dbReference>
<evidence type="ECO:0000313" key="3">
    <source>
        <dbReference type="EMBL" id="KNA92959.1"/>
    </source>
</evidence>
<gene>
    <name evidence="3" type="ORF">ABW18_00340</name>
</gene>
<name>A0ABR5IGU4_9ACTN</name>
<dbReference type="InterPro" id="IPR004398">
    <property type="entry name" value="RNA_MeTrfase_RsmD"/>
</dbReference>
<dbReference type="EMBL" id="LDTZ01000013">
    <property type="protein sequence ID" value="KNA92959.1"/>
    <property type="molecule type" value="Genomic_DNA"/>
</dbReference>
<dbReference type="Gene3D" id="3.40.50.150">
    <property type="entry name" value="Vaccinia Virus protein VP39"/>
    <property type="match status" value="1"/>
</dbReference>
<evidence type="ECO:0000313" key="4">
    <source>
        <dbReference type="Proteomes" id="UP000037247"/>
    </source>
</evidence>
<dbReference type="RefSeq" id="WP_049697061.1">
    <property type="nucleotide sequence ID" value="NZ_JAQDQF010000001.1"/>
</dbReference>
<evidence type="ECO:0000256" key="2">
    <source>
        <dbReference type="ARBA" id="ARBA00022679"/>
    </source>
</evidence>
<dbReference type="Proteomes" id="UP000037247">
    <property type="component" value="Unassembled WGS sequence"/>
</dbReference>
<evidence type="ECO:0000256" key="1">
    <source>
        <dbReference type="ARBA" id="ARBA00022603"/>
    </source>
</evidence>
<protein>
    <submittedName>
        <fullName evidence="3">Methyltransferase</fullName>
    </submittedName>
</protein>
<organism evidence="3 4">
    <name type="scientific">Gordonia jacobaea</name>
    <dbReference type="NCBI Taxonomy" id="122202"/>
    <lineage>
        <taxon>Bacteria</taxon>
        <taxon>Bacillati</taxon>
        <taxon>Actinomycetota</taxon>
        <taxon>Actinomycetes</taxon>
        <taxon>Mycobacteriales</taxon>
        <taxon>Gordoniaceae</taxon>
        <taxon>Gordonia</taxon>
    </lineage>
</organism>
<comment type="caution">
    <text evidence="3">The sequence shown here is derived from an EMBL/GenBank/DDBJ whole genome shotgun (WGS) entry which is preliminary data.</text>
</comment>
<sequence>MTRIIAGALGGRRLTVPDDGTRPTSDRVREALFSALAARIDFDDARVLDLYAGSGALAIEALSRGAASAVLVDSRKRATSVIAANLRSLDLSGRSDVVTSSVGSYLAASRAGKPFDLVFSDPPYALDTADVEADLGRLSSDGWLADDALVVVERDARSSPPTWPEEFDLIVEKVYGETRVEIGRFTP</sequence>
<dbReference type="CDD" id="cd02440">
    <property type="entry name" value="AdoMet_MTases"/>
    <property type="match status" value="1"/>
</dbReference>
<dbReference type="GO" id="GO:0008168">
    <property type="term" value="F:methyltransferase activity"/>
    <property type="evidence" value="ECO:0007669"/>
    <property type="project" value="UniProtKB-KW"/>
</dbReference>
<keyword evidence="1 3" id="KW-0489">Methyltransferase</keyword>
<dbReference type="PANTHER" id="PTHR43542">
    <property type="entry name" value="METHYLTRANSFERASE"/>
    <property type="match status" value="1"/>
</dbReference>
<keyword evidence="4" id="KW-1185">Reference proteome</keyword>
<dbReference type="PROSITE" id="PS00092">
    <property type="entry name" value="N6_MTASE"/>
    <property type="match status" value="1"/>
</dbReference>
<reference evidence="3 4" key="1">
    <citation type="submission" date="2015-05" db="EMBL/GenBank/DDBJ databases">
        <title>Draft genome sequence of the bacterium Gordonia jacobaea a new member of the Gordonia genus.</title>
        <authorList>
            <person name="Jimenez-Galisteo G."/>
            <person name="Dominguez A."/>
            <person name="Munoz E."/>
            <person name="Vinas M."/>
        </authorList>
    </citation>
    <scope>NUCLEOTIDE SEQUENCE [LARGE SCALE GENOMIC DNA]</scope>
    <source>
        <strain evidence="4">mv1</strain>
    </source>
</reference>
<dbReference type="InterPro" id="IPR029063">
    <property type="entry name" value="SAM-dependent_MTases_sf"/>
</dbReference>
<dbReference type="GO" id="GO:0032259">
    <property type="term" value="P:methylation"/>
    <property type="evidence" value="ECO:0007669"/>
    <property type="project" value="UniProtKB-KW"/>
</dbReference>
<dbReference type="PIRSF" id="PIRSF004553">
    <property type="entry name" value="CHP00095"/>
    <property type="match status" value="1"/>
</dbReference>
<accession>A0ABR5IGU4</accession>
<proteinExistence type="predicted"/>
<keyword evidence="2" id="KW-0808">Transferase</keyword>
<dbReference type="PANTHER" id="PTHR43542:SF1">
    <property type="entry name" value="METHYLTRANSFERASE"/>
    <property type="match status" value="1"/>
</dbReference>
<dbReference type="SUPFAM" id="SSF53335">
    <property type="entry name" value="S-adenosyl-L-methionine-dependent methyltransferases"/>
    <property type="match status" value="1"/>
</dbReference>
<dbReference type="InterPro" id="IPR002052">
    <property type="entry name" value="DNA_methylase_N6_adenine_CS"/>
</dbReference>